<reference evidence="3 4" key="1">
    <citation type="submission" date="2019-11" db="EMBL/GenBank/DDBJ databases">
        <title>Whole genome sequence of Haloferax sp. MBLA0078.</title>
        <authorList>
            <person name="Seo M.-J."/>
            <person name="Cho E.-S."/>
        </authorList>
    </citation>
    <scope>NUCLEOTIDE SEQUENCE [LARGE SCALE GENOMIC DNA]</scope>
    <source>
        <strain evidence="3 4">MBLA0078</strain>
    </source>
</reference>
<evidence type="ECO:0000259" key="2">
    <source>
        <dbReference type="Pfam" id="PF11127"/>
    </source>
</evidence>
<evidence type="ECO:0000313" key="4">
    <source>
        <dbReference type="Proteomes" id="UP000443423"/>
    </source>
</evidence>
<dbReference type="InterPro" id="IPR021309">
    <property type="entry name" value="YgaP-like_TM"/>
</dbReference>
<sequence>MEHNVGSLDRTVRLALGALLVVVGLGAFAGLVPLGTIPAAIGVVLGAVFLVTGYQQTCPLYLPFGINTSDKR</sequence>
<dbReference type="OrthoDB" id="100832at2157"/>
<gene>
    <name evidence="3" type="ORF">GJR99_12430</name>
</gene>
<dbReference type="Proteomes" id="UP000443423">
    <property type="component" value="Unassembled WGS sequence"/>
</dbReference>
<keyword evidence="1" id="KW-0472">Membrane</keyword>
<dbReference type="Pfam" id="PF11127">
    <property type="entry name" value="YgaP-like_TM"/>
    <property type="match status" value="1"/>
</dbReference>
<keyword evidence="1" id="KW-1133">Transmembrane helix</keyword>
<evidence type="ECO:0000313" key="3">
    <source>
        <dbReference type="EMBL" id="MRW97375.1"/>
    </source>
</evidence>
<feature type="domain" description="Inner membrane protein YgaP-like transmembrane" evidence="2">
    <location>
        <begin position="1"/>
        <end position="71"/>
    </location>
</feature>
<dbReference type="EMBL" id="WKJQ01000001">
    <property type="protein sequence ID" value="MRW97375.1"/>
    <property type="molecule type" value="Genomic_DNA"/>
</dbReference>
<dbReference type="RefSeq" id="WP_151112612.1">
    <property type="nucleotide sequence ID" value="NZ_WKJQ01000001.1"/>
</dbReference>
<accession>A0A6A8G9H9</accession>
<comment type="caution">
    <text evidence="3">The sequence shown here is derived from an EMBL/GenBank/DDBJ whole genome shotgun (WGS) entry which is preliminary data.</text>
</comment>
<organism evidence="3 4">
    <name type="scientific">Haloferax marinum</name>
    <dbReference type="NCBI Taxonomy" id="2666143"/>
    <lineage>
        <taxon>Archaea</taxon>
        <taxon>Methanobacteriati</taxon>
        <taxon>Methanobacteriota</taxon>
        <taxon>Stenosarchaea group</taxon>
        <taxon>Halobacteria</taxon>
        <taxon>Halobacteriales</taxon>
        <taxon>Haloferacaceae</taxon>
        <taxon>Haloferax</taxon>
    </lineage>
</organism>
<feature type="transmembrane region" description="Helical" evidence="1">
    <location>
        <begin position="12"/>
        <end position="31"/>
    </location>
</feature>
<evidence type="ECO:0000256" key="1">
    <source>
        <dbReference type="SAM" id="Phobius"/>
    </source>
</evidence>
<proteinExistence type="predicted"/>
<name>A0A6A8G9H9_9EURY</name>
<dbReference type="AlphaFoldDB" id="A0A6A8G9H9"/>
<protein>
    <submittedName>
        <fullName evidence="3">DUF2892 domain-containing protein</fullName>
    </submittedName>
</protein>
<keyword evidence="1" id="KW-0812">Transmembrane</keyword>
<keyword evidence="4" id="KW-1185">Reference proteome</keyword>